<organism evidence="2 3">
    <name type="scientific">Gonium pectorale</name>
    <name type="common">Green alga</name>
    <dbReference type="NCBI Taxonomy" id="33097"/>
    <lineage>
        <taxon>Eukaryota</taxon>
        <taxon>Viridiplantae</taxon>
        <taxon>Chlorophyta</taxon>
        <taxon>core chlorophytes</taxon>
        <taxon>Chlorophyceae</taxon>
        <taxon>CS clade</taxon>
        <taxon>Chlamydomonadales</taxon>
        <taxon>Volvocaceae</taxon>
        <taxon>Gonium</taxon>
    </lineage>
</organism>
<comment type="caution">
    <text evidence="2">The sequence shown here is derived from an EMBL/GenBank/DDBJ whole genome shotgun (WGS) entry which is preliminary data.</text>
</comment>
<dbReference type="Proteomes" id="UP000075714">
    <property type="component" value="Unassembled WGS sequence"/>
</dbReference>
<dbReference type="AlphaFoldDB" id="A0A150H035"/>
<evidence type="ECO:0000313" key="2">
    <source>
        <dbReference type="EMBL" id="KXZ55342.1"/>
    </source>
</evidence>
<sequence>MDLGLYQPPARVVGFTYSHPERDSTLNCSETATSKLVTQRSLLSELLAAQLLGGDEDEERSGSYDDEETGSDEDVEDPANAPPARQSTYGQLMPSPSEPISIPCSGSMANQRVKDAYKRLLHQRQMEQLYQQQLLRLQQQRLAQQQQAMYQQSGHVPNVGHAAQGPAMPQGPQCHPAGAY</sequence>
<evidence type="ECO:0000256" key="1">
    <source>
        <dbReference type="SAM" id="MobiDB-lite"/>
    </source>
</evidence>
<feature type="compositionally biased region" description="Acidic residues" evidence="1">
    <location>
        <begin position="54"/>
        <end position="77"/>
    </location>
</feature>
<name>A0A150H035_GONPE</name>
<proteinExistence type="predicted"/>
<protein>
    <submittedName>
        <fullName evidence="2">Uncharacterized protein</fullName>
    </submittedName>
</protein>
<reference evidence="3" key="1">
    <citation type="journal article" date="2016" name="Nat. Commun.">
        <title>The Gonium pectorale genome demonstrates co-option of cell cycle regulation during the evolution of multicellularity.</title>
        <authorList>
            <person name="Hanschen E.R."/>
            <person name="Marriage T.N."/>
            <person name="Ferris P.J."/>
            <person name="Hamaji T."/>
            <person name="Toyoda A."/>
            <person name="Fujiyama A."/>
            <person name="Neme R."/>
            <person name="Noguchi H."/>
            <person name="Minakuchi Y."/>
            <person name="Suzuki M."/>
            <person name="Kawai-Toyooka H."/>
            <person name="Smith D.R."/>
            <person name="Sparks H."/>
            <person name="Anderson J."/>
            <person name="Bakaric R."/>
            <person name="Luria V."/>
            <person name="Karger A."/>
            <person name="Kirschner M.W."/>
            <person name="Durand P.M."/>
            <person name="Michod R.E."/>
            <person name="Nozaki H."/>
            <person name="Olson B.J."/>
        </authorList>
    </citation>
    <scope>NUCLEOTIDE SEQUENCE [LARGE SCALE GENOMIC DNA]</scope>
    <source>
        <strain evidence="3">NIES-2863</strain>
    </source>
</reference>
<dbReference type="EMBL" id="LSYV01000004">
    <property type="protein sequence ID" value="KXZ55342.1"/>
    <property type="molecule type" value="Genomic_DNA"/>
</dbReference>
<feature type="region of interest" description="Disordered" evidence="1">
    <location>
        <begin position="156"/>
        <end position="180"/>
    </location>
</feature>
<evidence type="ECO:0000313" key="3">
    <source>
        <dbReference type="Proteomes" id="UP000075714"/>
    </source>
</evidence>
<gene>
    <name evidence="2" type="ORF">GPECTOR_3g473</name>
</gene>
<keyword evidence="3" id="KW-1185">Reference proteome</keyword>
<feature type="region of interest" description="Disordered" evidence="1">
    <location>
        <begin position="51"/>
        <end position="101"/>
    </location>
</feature>
<accession>A0A150H035</accession>